<evidence type="ECO:0000313" key="3">
    <source>
        <dbReference type="Proteomes" id="UP001244207"/>
    </source>
</evidence>
<keyword evidence="3" id="KW-1185">Reference proteome</keyword>
<evidence type="ECO:0000313" key="2">
    <source>
        <dbReference type="EMBL" id="KAK1731615.1"/>
    </source>
</evidence>
<name>A0AAD8XQ34_GLOAC</name>
<gene>
    <name evidence="2" type="ORF">BDZ83DRAFT_598085</name>
</gene>
<dbReference type="RefSeq" id="XP_060371670.1">
    <property type="nucleotide sequence ID" value="XM_060506934.1"/>
</dbReference>
<dbReference type="Proteomes" id="UP001244207">
    <property type="component" value="Unassembled WGS sequence"/>
</dbReference>
<reference evidence="2" key="1">
    <citation type="submission" date="2021-12" db="EMBL/GenBank/DDBJ databases">
        <title>Comparative genomics, transcriptomics and evolutionary studies reveal genomic signatures of adaptation to plant cell wall in hemibiotrophic fungi.</title>
        <authorList>
            <consortium name="DOE Joint Genome Institute"/>
            <person name="Baroncelli R."/>
            <person name="Diaz J.F."/>
            <person name="Benocci T."/>
            <person name="Peng M."/>
            <person name="Battaglia E."/>
            <person name="Haridas S."/>
            <person name="Andreopoulos W."/>
            <person name="Labutti K."/>
            <person name="Pangilinan J."/>
            <person name="Floch G.L."/>
            <person name="Makela M.R."/>
            <person name="Henrissat B."/>
            <person name="Grigoriev I.V."/>
            <person name="Crouch J.A."/>
            <person name="De Vries R.P."/>
            <person name="Sukno S.A."/>
            <person name="Thon M.R."/>
        </authorList>
    </citation>
    <scope>NUCLEOTIDE SEQUENCE</scope>
    <source>
        <strain evidence="2">CBS 112980</strain>
    </source>
</reference>
<organism evidence="2 3">
    <name type="scientific">Glomerella acutata</name>
    <name type="common">Colletotrichum acutatum</name>
    <dbReference type="NCBI Taxonomy" id="27357"/>
    <lineage>
        <taxon>Eukaryota</taxon>
        <taxon>Fungi</taxon>
        <taxon>Dikarya</taxon>
        <taxon>Ascomycota</taxon>
        <taxon>Pezizomycotina</taxon>
        <taxon>Sordariomycetes</taxon>
        <taxon>Hypocreomycetidae</taxon>
        <taxon>Glomerellales</taxon>
        <taxon>Glomerellaceae</taxon>
        <taxon>Colletotrichum</taxon>
        <taxon>Colletotrichum acutatum species complex</taxon>
    </lineage>
</organism>
<accession>A0AAD8XQ34</accession>
<proteinExistence type="predicted"/>
<feature type="region of interest" description="Disordered" evidence="1">
    <location>
        <begin position="18"/>
        <end position="68"/>
    </location>
</feature>
<protein>
    <submittedName>
        <fullName evidence="2">Uncharacterized protein</fullName>
    </submittedName>
</protein>
<dbReference type="GeneID" id="85390833"/>
<dbReference type="AlphaFoldDB" id="A0AAD8XQ34"/>
<sequence>MKGCKTFSLVPWVNVGTEAMDEHVLSSGNEKKKRRSGKQREGKETGENVGESGSGVNSHPSPPMFGYAPQTGVILLMHGEEVR</sequence>
<evidence type="ECO:0000256" key="1">
    <source>
        <dbReference type="SAM" id="MobiDB-lite"/>
    </source>
</evidence>
<dbReference type="EMBL" id="JAHMHS010000002">
    <property type="protein sequence ID" value="KAK1731615.1"/>
    <property type="molecule type" value="Genomic_DNA"/>
</dbReference>
<comment type="caution">
    <text evidence="2">The sequence shown here is derived from an EMBL/GenBank/DDBJ whole genome shotgun (WGS) entry which is preliminary data.</text>
</comment>